<keyword evidence="2" id="KW-0067">ATP-binding</keyword>
<dbReference type="GO" id="GO:0006310">
    <property type="term" value="P:DNA recombination"/>
    <property type="evidence" value="ECO:0007669"/>
    <property type="project" value="InterPro"/>
</dbReference>
<dbReference type="CDD" id="cd18809">
    <property type="entry name" value="SF1_C_RecD"/>
    <property type="match status" value="1"/>
</dbReference>
<evidence type="ECO:0000313" key="5">
    <source>
        <dbReference type="Proteomes" id="UP000017148"/>
    </source>
</evidence>
<reference evidence="4 5" key="1">
    <citation type="journal article" date="2013" name="Environ. Microbiol.">
        <title>Genome analysis of Chitinivibrio alkaliphilus gen. nov., sp. nov., a novel extremely haloalkaliphilic anaerobic chitinolytic bacterium from the candidate phylum Termite Group 3.</title>
        <authorList>
            <person name="Sorokin D.Y."/>
            <person name="Gumerov V.M."/>
            <person name="Rakitin A.L."/>
            <person name="Beletsky A.V."/>
            <person name="Damste J.S."/>
            <person name="Muyzer G."/>
            <person name="Mardanov A.V."/>
            <person name="Ravin N.V."/>
        </authorList>
    </citation>
    <scope>NUCLEOTIDE SEQUENCE [LARGE SCALE GENOMIC DNA]</scope>
    <source>
        <strain evidence="4 5">ACht1</strain>
    </source>
</reference>
<dbReference type="InterPro" id="IPR027785">
    <property type="entry name" value="UvrD-like_helicase_C"/>
</dbReference>
<evidence type="ECO:0000256" key="1">
    <source>
        <dbReference type="ARBA" id="ARBA00022741"/>
    </source>
</evidence>
<dbReference type="STRING" id="1313304.CALK_0004"/>
<keyword evidence="5" id="KW-1185">Reference proteome</keyword>
<gene>
    <name evidence="4" type="ORF">CALK_0004</name>
</gene>
<dbReference type="GO" id="GO:0005524">
    <property type="term" value="F:ATP binding"/>
    <property type="evidence" value="ECO:0007669"/>
    <property type="project" value="UniProtKB-KW"/>
</dbReference>
<dbReference type="Pfam" id="PF13538">
    <property type="entry name" value="UvrD_C_2"/>
    <property type="match status" value="1"/>
</dbReference>
<dbReference type="GO" id="GO:0006302">
    <property type="term" value="P:double-strand break repair"/>
    <property type="evidence" value="ECO:0007669"/>
    <property type="project" value="InterPro"/>
</dbReference>
<keyword evidence="1" id="KW-0547">Nucleotide-binding</keyword>
<feature type="domain" description="AAA+ ATPase" evidence="3">
    <location>
        <begin position="22"/>
        <end position="167"/>
    </location>
</feature>
<dbReference type="PANTHER" id="PTHR43788">
    <property type="entry name" value="DNA2/NAM7 HELICASE FAMILY MEMBER"/>
    <property type="match status" value="1"/>
</dbReference>
<proteinExistence type="inferred from homology"/>
<accession>U7D9Y7</accession>
<dbReference type="RefSeq" id="WP_022635579.1">
    <property type="nucleotide sequence ID" value="NZ_ASJR01000001.1"/>
</dbReference>
<organism evidence="4 5">
    <name type="scientific">Chitinivibrio alkaliphilus ACht1</name>
    <dbReference type="NCBI Taxonomy" id="1313304"/>
    <lineage>
        <taxon>Bacteria</taxon>
        <taxon>Pseudomonadati</taxon>
        <taxon>Fibrobacterota</taxon>
        <taxon>Chitinivibrionia</taxon>
        <taxon>Chitinivibrionales</taxon>
        <taxon>Chitinivibrionaceae</taxon>
        <taxon>Chitinivibrio</taxon>
    </lineage>
</organism>
<dbReference type="EMBL" id="ASJR01000001">
    <property type="protein sequence ID" value="ERP39219.1"/>
    <property type="molecule type" value="Genomic_DNA"/>
</dbReference>
<dbReference type="NCBIfam" id="TIGR01447">
    <property type="entry name" value="recD"/>
    <property type="match status" value="1"/>
</dbReference>
<dbReference type="AlphaFoldDB" id="U7D9Y7"/>
<dbReference type="SUPFAM" id="SSF52540">
    <property type="entry name" value="P-loop containing nucleoside triphosphate hydrolases"/>
    <property type="match status" value="2"/>
</dbReference>
<protein>
    <submittedName>
        <fullName evidence="4">Exodeoxyribonuclease V, alpha subunit</fullName>
    </submittedName>
</protein>
<dbReference type="GO" id="GO:0017116">
    <property type="term" value="F:single-stranded DNA helicase activity"/>
    <property type="evidence" value="ECO:0007669"/>
    <property type="project" value="TreeGrafter"/>
</dbReference>
<dbReference type="InterPro" id="IPR006344">
    <property type="entry name" value="RecD"/>
</dbReference>
<dbReference type="PANTHER" id="PTHR43788:SF6">
    <property type="entry name" value="DNA HELICASE B"/>
    <property type="match status" value="1"/>
</dbReference>
<dbReference type="OrthoDB" id="9803432at2"/>
<evidence type="ECO:0000256" key="2">
    <source>
        <dbReference type="ARBA" id="ARBA00022840"/>
    </source>
</evidence>
<dbReference type="GO" id="GO:0008854">
    <property type="term" value="F:exodeoxyribonuclease V activity"/>
    <property type="evidence" value="ECO:0007669"/>
    <property type="project" value="InterPro"/>
</dbReference>
<dbReference type="Pfam" id="PF13245">
    <property type="entry name" value="AAA_19"/>
    <property type="match status" value="1"/>
</dbReference>
<comment type="caution">
    <text evidence="4">The sequence shown here is derived from an EMBL/GenBank/DDBJ whole genome shotgun (WGS) entry which is preliminary data.</text>
</comment>
<dbReference type="HAMAP" id="MF_01487">
    <property type="entry name" value="RecD"/>
    <property type="match status" value="1"/>
</dbReference>
<dbReference type="CDD" id="cd17933">
    <property type="entry name" value="DEXSc_RecD-like"/>
    <property type="match status" value="1"/>
</dbReference>
<sequence>MGHLTEKERIDWQCAAALRGMLQNFLLITGGPGTGKTTTVAKLLALYIYEYPHASVVAAAPTGKAVQRLGESLENSLASPHFHLDDPRIRRRLEDIPRATIHRLLGWQKGRTEFRHTGAHPLTYDLIIVDEASMVDVPLMAKLMAAVKDGAKLILMGDKDQLASVEVGSVFGDLCRSFARGGYLPREREVINRCILRPECHIPKTCEDDAAQPVLVELLRSRRFTADSAIGRLSAAAIGGRFQDVAALLKAGEVETGSVRVYEKPGVLHGETAERIGEYAAYIDEKDTRRALEKLDRFRILCAMRNGEYGVERMNVLVEQELTRRGCISPNGERLYHNKPLIIRQNNYDLGLFNGDTGVVRRSGGGLYFYYRTQDETETGVAKIPVEKLPRHEPLFAMTIHTSQGSEFDHVFLVLPPVTIPLLTRELFYTGITRAKKRVDICVPQDVLAYTLHRQVDRVSGVEERITPWE</sequence>
<dbReference type="Gene3D" id="3.40.50.300">
    <property type="entry name" value="P-loop containing nucleotide triphosphate hydrolases"/>
    <property type="match status" value="3"/>
</dbReference>
<dbReference type="GO" id="GO:0009338">
    <property type="term" value="C:exodeoxyribonuclease V complex"/>
    <property type="evidence" value="ECO:0007669"/>
    <property type="project" value="InterPro"/>
</dbReference>
<dbReference type="SMART" id="SM00382">
    <property type="entry name" value="AAA"/>
    <property type="match status" value="1"/>
</dbReference>
<dbReference type="eggNOG" id="COG0507">
    <property type="taxonomic scope" value="Bacteria"/>
</dbReference>
<dbReference type="Proteomes" id="UP000017148">
    <property type="component" value="Unassembled WGS sequence"/>
</dbReference>
<dbReference type="InterPro" id="IPR050534">
    <property type="entry name" value="Coronavir_polyprotein_1ab"/>
</dbReference>
<dbReference type="PATRIC" id="fig|1313304.3.peg.4"/>
<evidence type="ECO:0000313" key="4">
    <source>
        <dbReference type="EMBL" id="ERP39219.1"/>
    </source>
</evidence>
<name>U7D9Y7_9BACT</name>
<dbReference type="InterPro" id="IPR027417">
    <property type="entry name" value="P-loop_NTPase"/>
</dbReference>
<evidence type="ECO:0000259" key="3">
    <source>
        <dbReference type="SMART" id="SM00382"/>
    </source>
</evidence>
<dbReference type="InterPro" id="IPR003593">
    <property type="entry name" value="AAA+_ATPase"/>
</dbReference>